<name>A0A0J9EK94_AJEDA</name>
<proteinExistence type="predicted"/>
<gene>
    <name evidence="1" type="ORF">BDDG_11593</name>
</gene>
<feature type="non-terminal residue" evidence="1">
    <location>
        <position position="1"/>
    </location>
</feature>
<dbReference type="EMBL" id="GG749408">
    <property type="protein sequence ID" value="KMW66571.1"/>
    <property type="molecule type" value="Genomic_DNA"/>
</dbReference>
<protein>
    <submittedName>
        <fullName evidence="1">Uncharacterized protein</fullName>
    </submittedName>
</protein>
<organism evidence="1">
    <name type="scientific">Ajellomyces dermatitidis (strain ATCC 18188 / CBS 674.68)</name>
    <name type="common">Blastomyces dermatitidis</name>
    <dbReference type="NCBI Taxonomy" id="653446"/>
    <lineage>
        <taxon>Eukaryota</taxon>
        <taxon>Fungi</taxon>
        <taxon>Dikarya</taxon>
        <taxon>Ascomycota</taxon>
        <taxon>Pezizomycotina</taxon>
        <taxon>Eurotiomycetes</taxon>
        <taxon>Eurotiomycetidae</taxon>
        <taxon>Onygenales</taxon>
        <taxon>Ajellomycetaceae</taxon>
        <taxon>Blastomyces</taxon>
    </lineage>
</organism>
<sequence>CTIINGTSSSSSHMPLIVSFSVKSSYVDSSVFTDDSKLNVESLIKNLKNVIMKKLSVPCMTRSFMSLPASSAAASQSSTPVSVSDSLTPATPVPATSGFAASAFITSSSHFKKILCRLNKLCLSVCTLPLFLLTSRMIYCIKT</sequence>
<accession>A0A0J9EK94</accession>
<reference evidence="1" key="1">
    <citation type="submission" date="2010-03" db="EMBL/GenBank/DDBJ databases">
        <title>Annotation of Blastomyces dermatitidis strain ATCC 18188.</title>
        <authorList>
            <consortium name="The Broad Institute Genome Sequencing Platform"/>
            <consortium name="Broad Institute Genome Sequencing Center for Infectious Disease."/>
            <person name="Cuomo C."/>
            <person name="Klein B."/>
            <person name="Sullivan T."/>
            <person name="Heitman J."/>
            <person name="Young S."/>
            <person name="Zeng Q."/>
            <person name="Gargeya S."/>
            <person name="Alvarado L."/>
            <person name="Berlin A.M."/>
            <person name="Chapman S.B."/>
            <person name="Chen Z."/>
            <person name="Freedman E."/>
            <person name="Gellesch M."/>
            <person name="Goldberg J."/>
            <person name="Griggs A."/>
            <person name="Gujja S."/>
            <person name="Heilman E."/>
            <person name="Heiman D."/>
            <person name="Howarth C."/>
            <person name="Mehta T."/>
            <person name="Neiman D."/>
            <person name="Pearson M."/>
            <person name="Roberts A."/>
            <person name="Saif S."/>
            <person name="Shea T."/>
            <person name="Shenoy N."/>
            <person name="Sisk P."/>
            <person name="Stolte C."/>
            <person name="Sykes S."/>
            <person name="White J."/>
            <person name="Yandava C."/>
            <person name="Haas B."/>
            <person name="Nusbaum C."/>
            <person name="Birren B."/>
        </authorList>
    </citation>
    <scope>NUCLEOTIDE SEQUENCE</scope>
    <source>
        <strain evidence="1">ATCC 18188</strain>
    </source>
</reference>
<feature type="non-terminal residue" evidence="1">
    <location>
        <position position="143"/>
    </location>
</feature>
<evidence type="ECO:0000313" key="1">
    <source>
        <dbReference type="EMBL" id="KMW66571.1"/>
    </source>
</evidence>
<dbReference type="AlphaFoldDB" id="A0A0J9EK94"/>
<dbReference type="Proteomes" id="UP000007802">
    <property type="component" value="Unassembled WGS sequence"/>
</dbReference>